<organism evidence="1">
    <name type="scientific">Arion vulgaris</name>
    <dbReference type="NCBI Taxonomy" id="1028688"/>
    <lineage>
        <taxon>Eukaryota</taxon>
        <taxon>Metazoa</taxon>
        <taxon>Spiralia</taxon>
        <taxon>Lophotrochozoa</taxon>
        <taxon>Mollusca</taxon>
        <taxon>Gastropoda</taxon>
        <taxon>Heterobranchia</taxon>
        <taxon>Euthyneura</taxon>
        <taxon>Panpulmonata</taxon>
        <taxon>Eupulmonata</taxon>
        <taxon>Stylommatophora</taxon>
        <taxon>Helicina</taxon>
        <taxon>Arionoidea</taxon>
        <taxon>Arionidae</taxon>
        <taxon>Arion</taxon>
    </lineage>
</organism>
<feature type="non-terminal residue" evidence="1">
    <location>
        <position position="96"/>
    </location>
</feature>
<name>A0A0B7AR30_9EUPU</name>
<reference evidence="1" key="1">
    <citation type="submission" date="2014-12" db="EMBL/GenBank/DDBJ databases">
        <title>Insight into the proteome of Arion vulgaris.</title>
        <authorList>
            <person name="Aradska J."/>
            <person name="Bulat T."/>
            <person name="Smidak R."/>
            <person name="Sarate P."/>
            <person name="Gangsoo J."/>
            <person name="Sialana F."/>
            <person name="Bilban M."/>
            <person name="Lubec G."/>
        </authorList>
    </citation>
    <scope>NUCLEOTIDE SEQUENCE</scope>
    <source>
        <tissue evidence="1">Skin</tissue>
    </source>
</reference>
<gene>
    <name evidence="1" type="primary">ORF136516</name>
</gene>
<accession>A0A0B7AR30</accession>
<proteinExistence type="predicted"/>
<sequence length="96" mass="10746">MQTLTQQTLSLPCRSQYSNSGQVTSDSRVTCAGSSRSIRRKSDHVVNKALFTKCSQVLLILSWGTRYGHLTPKKKLNCKVWQRTYATLQPSIQVSG</sequence>
<protein>
    <submittedName>
        <fullName evidence="1">Uncharacterized protein</fullName>
    </submittedName>
</protein>
<dbReference type="AlphaFoldDB" id="A0A0B7AR30"/>
<evidence type="ECO:0000313" key="1">
    <source>
        <dbReference type="EMBL" id="CEK83343.1"/>
    </source>
</evidence>
<dbReference type="EMBL" id="HACG01036478">
    <property type="protein sequence ID" value="CEK83343.1"/>
    <property type="molecule type" value="Transcribed_RNA"/>
</dbReference>